<name>A0A8R7NWH0_TRIUA</name>
<protein>
    <submittedName>
        <fullName evidence="2">Uncharacterized protein</fullName>
    </submittedName>
</protein>
<dbReference type="Proteomes" id="UP000015106">
    <property type="component" value="Chromosome 1"/>
</dbReference>
<proteinExistence type="predicted"/>
<dbReference type="Gramene" id="TuG1812G0100000303.01.T01">
    <property type="protein sequence ID" value="TuG1812G0100000303.01.T01"/>
    <property type="gene ID" value="TuG1812G0100000303.01"/>
</dbReference>
<feature type="region of interest" description="Disordered" evidence="1">
    <location>
        <begin position="143"/>
        <end position="184"/>
    </location>
</feature>
<evidence type="ECO:0000313" key="2">
    <source>
        <dbReference type="EnsemblPlants" id="TuG1812G0100000303.01.T01"/>
    </source>
</evidence>
<feature type="compositionally biased region" description="Pro residues" evidence="1">
    <location>
        <begin position="161"/>
        <end position="178"/>
    </location>
</feature>
<sequence length="184" mass="19327">MKEKKKAPKGNGSNKSEWTGQDPYKDQNDRRSGVLALMQSVAQMGWVLGPSSSLCAPTSPTTSLSSSPTTTARRNPSMANGTIHLYMDAVRSCLGPRDVAVCGNAQYTVVYASQLTRASCLWRPATAAIKRATTRTAAGWGDVPGDVPPCRGRPLIVPGPGDRPPLSPSSPLSCPSPTPSLCSS</sequence>
<accession>A0A8R7NWH0</accession>
<dbReference type="AlphaFoldDB" id="A0A8R7NWH0"/>
<feature type="region of interest" description="Disordered" evidence="1">
    <location>
        <begin position="1"/>
        <end position="28"/>
    </location>
</feature>
<reference evidence="2" key="2">
    <citation type="submission" date="2018-03" db="EMBL/GenBank/DDBJ databases">
        <title>The Triticum urartu genome reveals the dynamic nature of wheat genome evolution.</title>
        <authorList>
            <person name="Ling H."/>
            <person name="Ma B."/>
            <person name="Shi X."/>
            <person name="Liu H."/>
            <person name="Dong L."/>
            <person name="Sun H."/>
            <person name="Cao Y."/>
            <person name="Gao Q."/>
            <person name="Zheng S."/>
            <person name="Li Y."/>
            <person name="Yu Y."/>
            <person name="Du H."/>
            <person name="Qi M."/>
            <person name="Li Y."/>
            <person name="Yu H."/>
            <person name="Cui Y."/>
            <person name="Wang N."/>
            <person name="Chen C."/>
            <person name="Wu H."/>
            <person name="Zhao Y."/>
            <person name="Zhang J."/>
            <person name="Li Y."/>
            <person name="Zhou W."/>
            <person name="Zhang B."/>
            <person name="Hu W."/>
            <person name="Eijk M."/>
            <person name="Tang J."/>
            <person name="Witsenboer H."/>
            <person name="Zhao S."/>
            <person name="Li Z."/>
            <person name="Zhang A."/>
            <person name="Wang D."/>
            <person name="Liang C."/>
        </authorList>
    </citation>
    <scope>NUCLEOTIDE SEQUENCE [LARGE SCALE GENOMIC DNA]</scope>
    <source>
        <strain evidence="2">cv. G1812</strain>
    </source>
</reference>
<feature type="compositionally biased region" description="Low complexity" evidence="1">
    <location>
        <begin position="57"/>
        <end position="72"/>
    </location>
</feature>
<organism evidence="2 3">
    <name type="scientific">Triticum urartu</name>
    <name type="common">Red wild einkorn</name>
    <name type="synonym">Crithodium urartu</name>
    <dbReference type="NCBI Taxonomy" id="4572"/>
    <lineage>
        <taxon>Eukaryota</taxon>
        <taxon>Viridiplantae</taxon>
        <taxon>Streptophyta</taxon>
        <taxon>Embryophyta</taxon>
        <taxon>Tracheophyta</taxon>
        <taxon>Spermatophyta</taxon>
        <taxon>Magnoliopsida</taxon>
        <taxon>Liliopsida</taxon>
        <taxon>Poales</taxon>
        <taxon>Poaceae</taxon>
        <taxon>BOP clade</taxon>
        <taxon>Pooideae</taxon>
        <taxon>Triticodae</taxon>
        <taxon>Triticeae</taxon>
        <taxon>Triticinae</taxon>
        <taxon>Triticum</taxon>
    </lineage>
</organism>
<evidence type="ECO:0000256" key="1">
    <source>
        <dbReference type="SAM" id="MobiDB-lite"/>
    </source>
</evidence>
<keyword evidence="3" id="KW-1185">Reference proteome</keyword>
<reference evidence="3" key="1">
    <citation type="journal article" date="2013" name="Nature">
        <title>Draft genome of the wheat A-genome progenitor Triticum urartu.</title>
        <authorList>
            <person name="Ling H.Q."/>
            <person name="Zhao S."/>
            <person name="Liu D."/>
            <person name="Wang J."/>
            <person name="Sun H."/>
            <person name="Zhang C."/>
            <person name="Fan H."/>
            <person name="Li D."/>
            <person name="Dong L."/>
            <person name="Tao Y."/>
            <person name="Gao C."/>
            <person name="Wu H."/>
            <person name="Li Y."/>
            <person name="Cui Y."/>
            <person name="Guo X."/>
            <person name="Zheng S."/>
            <person name="Wang B."/>
            <person name="Yu K."/>
            <person name="Liang Q."/>
            <person name="Yang W."/>
            <person name="Lou X."/>
            <person name="Chen J."/>
            <person name="Feng M."/>
            <person name="Jian J."/>
            <person name="Zhang X."/>
            <person name="Luo G."/>
            <person name="Jiang Y."/>
            <person name="Liu J."/>
            <person name="Wang Z."/>
            <person name="Sha Y."/>
            <person name="Zhang B."/>
            <person name="Wu H."/>
            <person name="Tang D."/>
            <person name="Shen Q."/>
            <person name="Xue P."/>
            <person name="Zou S."/>
            <person name="Wang X."/>
            <person name="Liu X."/>
            <person name="Wang F."/>
            <person name="Yang Y."/>
            <person name="An X."/>
            <person name="Dong Z."/>
            <person name="Zhang K."/>
            <person name="Zhang X."/>
            <person name="Luo M.C."/>
            <person name="Dvorak J."/>
            <person name="Tong Y."/>
            <person name="Wang J."/>
            <person name="Yang H."/>
            <person name="Li Z."/>
            <person name="Wang D."/>
            <person name="Zhang A."/>
            <person name="Wang J."/>
        </authorList>
    </citation>
    <scope>NUCLEOTIDE SEQUENCE</scope>
    <source>
        <strain evidence="3">cv. G1812</strain>
    </source>
</reference>
<reference evidence="2" key="3">
    <citation type="submission" date="2022-06" db="UniProtKB">
        <authorList>
            <consortium name="EnsemblPlants"/>
        </authorList>
    </citation>
    <scope>IDENTIFICATION</scope>
</reference>
<dbReference type="EnsemblPlants" id="TuG1812G0100000303.01.T01">
    <property type="protein sequence ID" value="TuG1812G0100000303.01.T01"/>
    <property type="gene ID" value="TuG1812G0100000303.01"/>
</dbReference>
<evidence type="ECO:0000313" key="3">
    <source>
        <dbReference type="Proteomes" id="UP000015106"/>
    </source>
</evidence>
<feature type="region of interest" description="Disordered" evidence="1">
    <location>
        <begin position="57"/>
        <end position="77"/>
    </location>
</feature>